<evidence type="ECO:0000313" key="1">
    <source>
        <dbReference type="EMBL" id="KAL2325976.1"/>
    </source>
</evidence>
<protein>
    <submittedName>
        <fullName evidence="1">Uncharacterized protein</fullName>
    </submittedName>
</protein>
<keyword evidence="2" id="KW-1185">Reference proteome</keyword>
<proteinExistence type="predicted"/>
<comment type="caution">
    <text evidence="1">The sequence shown here is derived from an EMBL/GenBank/DDBJ whole genome shotgun (WGS) entry which is preliminary data.</text>
</comment>
<name>A0ABD1LR31_9FABA</name>
<dbReference type="AlphaFoldDB" id="A0ABD1LR31"/>
<accession>A0ABD1LR31</accession>
<dbReference type="EMBL" id="JBGMDY010000008">
    <property type="protein sequence ID" value="KAL2325976.1"/>
    <property type="molecule type" value="Genomic_DNA"/>
</dbReference>
<organism evidence="1 2">
    <name type="scientific">Flemingia macrophylla</name>
    <dbReference type="NCBI Taxonomy" id="520843"/>
    <lineage>
        <taxon>Eukaryota</taxon>
        <taxon>Viridiplantae</taxon>
        <taxon>Streptophyta</taxon>
        <taxon>Embryophyta</taxon>
        <taxon>Tracheophyta</taxon>
        <taxon>Spermatophyta</taxon>
        <taxon>Magnoliopsida</taxon>
        <taxon>eudicotyledons</taxon>
        <taxon>Gunneridae</taxon>
        <taxon>Pentapetalae</taxon>
        <taxon>rosids</taxon>
        <taxon>fabids</taxon>
        <taxon>Fabales</taxon>
        <taxon>Fabaceae</taxon>
        <taxon>Papilionoideae</taxon>
        <taxon>50 kb inversion clade</taxon>
        <taxon>NPAAA clade</taxon>
        <taxon>indigoferoid/millettioid clade</taxon>
        <taxon>Phaseoleae</taxon>
        <taxon>Flemingia</taxon>
    </lineage>
</organism>
<sequence length="80" mass="9557">MQVRAPKVDQNSQESRIHIYLEQIENPSIRFFKVDTGLSRHQSENMLDPLDMVFKDIHFLQLPMHTARFFHDLKTQKCMV</sequence>
<dbReference type="Proteomes" id="UP001603857">
    <property type="component" value="Unassembled WGS sequence"/>
</dbReference>
<reference evidence="1 2" key="1">
    <citation type="submission" date="2024-08" db="EMBL/GenBank/DDBJ databases">
        <title>Insights into the chromosomal genome structure of Flemingia macrophylla.</title>
        <authorList>
            <person name="Ding Y."/>
            <person name="Zhao Y."/>
            <person name="Bi W."/>
            <person name="Wu M."/>
            <person name="Zhao G."/>
            <person name="Gong Y."/>
            <person name="Li W."/>
            <person name="Zhang P."/>
        </authorList>
    </citation>
    <scope>NUCLEOTIDE SEQUENCE [LARGE SCALE GENOMIC DNA]</scope>
    <source>
        <strain evidence="1">DYQJB</strain>
        <tissue evidence="1">Leaf</tissue>
    </source>
</reference>
<gene>
    <name evidence="1" type="ORF">Fmac_025034</name>
</gene>
<evidence type="ECO:0000313" key="2">
    <source>
        <dbReference type="Proteomes" id="UP001603857"/>
    </source>
</evidence>